<dbReference type="InterPro" id="IPR012347">
    <property type="entry name" value="Ferritin-like"/>
</dbReference>
<reference evidence="1 2" key="1">
    <citation type="submission" date="2024-01" db="EMBL/GenBank/DDBJ databases">
        <title>Genome mining of biosynthetic gene clusters to explore secondary metabolites of Streptomyces sp.</title>
        <authorList>
            <person name="Baig A."/>
            <person name="Ajitkumar Shintre N."/>
            <person name="Kumar H."/>
            <person name="Anbarasu A."/>
            <person name="Ramaiah S."/>
        </authorList>
    </citation>
    <scope>NUCLEOTIDE SEQUENCE [LARGE SCALE GENOMIC DNA]</scope>
    <source>
        <strain evidence="1 2">A03</strain>
    </source>
</reference>
<name>A0ABV5D7C0_9ACTN</name>
<dbReference type="InterPro" id="IPR052703">
    <property type="entry name" value="Aromatic_CoA_ox/epox"/>
</dbReference>
<dbReference type="EC" id="1.14.13.149" evidence="1"/>
<sequence>MSDDHVYLTLAEGHEDDTRWAYGTGFEDPLHGVDTTVPEGVDAAELAADCVALADDALIGAQRLAEWVTRAPELEEEVALANIGLDLLGQARLLYARAGQADGTGRDEDAYAYLRDAADFRNVVLAELPRGDFAFAVVRLLVLSSWRLAHFQRLVDHPDPVLAAVAAKGVKELAYHRQYAADWAVRLGDGTEESHRRMRAALDEVAPYLGELHTAYDVRDEVADVLRQVTDAAGLAMPVYRPLPGSGRAGEHTEHLAPLLTELQGVARAHPGATW</sequence>
<dbReference type="GO" id="GO:0097266">
    <property type="term" value="F:phenylacetyl-CoA 1,2-epoxidase activity"/>
    <property type="evidence" value="ECO:0007669"/>
    <property type="project" value="UniProtKB-EC"/>
</dbReference>
<comment type="caution">
    <text evidence="1">The sequence shown here is derived from an EMBL/GenBank/DDBJ whole genome shotgun (WGS) entry which is preliminary data.</text>
</comment>
<gene>
    <name evidence="1" type="primary">paaC</name>
    <name evidence="1" type="ORF">VSS30_07335</name>
</gene>
<evidence type="ECO:0000313" key="2">
    <source>
        <dbReference type="Proteomes" id="UP001585018"/>
    </source>
</evidence>
<evidence type="ECO:0000313" key="1">
    <source>
        <dbReference type="EMBL" id="MFB8748616.1"/>
    </source>
</evidence>
<dbReference type="PIRSF" id="PIRSF037834">
    <property type="entry name" value="PA_CoA_Oase3"/>
    <property type="match status" value="1"/>
</dbReference>
<keyword evidence="1" id="KW-0560">Oxidoreductase</keyword>
<dbReference type="PANTHER" id="PTHR30458:SF0">
    <property type="entry name" value="1,2-PHENYLACETYL-COA EPOXIDASE, SUBUNIT C"/>
    <property type="match status" value="1"/>
</dbReference>
<dbReference type="EMBL" id="JAYMRR010000003">
    <property type="protein sequence ID" value="MFB8748616.1"/>
    <property type="molecule type" value="Genomic_DNA"/>
</dbReference>
<dbReference type="InterPro" id="IPR011882">
    <property type="entry name" value="PaaC"/>
</dbReference>
<proteinExistence type="predicted"/>
<dbReference type="RefSeq" id="WP_376718435.1">
    <property type="nucleotide sequence ID" value="NZ_JAYMRR010000003.1"/>
</dbReference>
<dbReference type="NCBIfam" id="TIGR02158">
    <property type="entry name" value="PA_CoA_Oxy3"/>
    <property type="match status" value="1"/>
</dbReference>
<organism evidence="1 2">
    <name type="scientific">Streptomyces parvulus</name>
    <dbReference type="NCBI Taxonomy" id="146923"/>
    <lineage>
        <taxon>Bacteria</taxon>
        <taxon>Bacillati</taxon>
        <taxon>Actinomycetota</taxon>
        <taxon>Actinomycetes</taxon>
        <taxon>Kitasatosporales</taxon>
        <taxon>Streptomycetaceae</taxon>
        <taxon>Streptomyces</taxon>
    </lineage>
</organism>
<dbReference type="PANTHER" id="PTHR30458">
    <property type="entry name" value="PHENYLACETIC ACID DEGRADATION PROTEIN PAA"/>
    <property type="match status" value="1"/>
</dbReference>
<accession>A0ABV5D7C0</accession>
<keyword evidence="2" id="KW-1185">Reference proteome</keyword>
<dbReference type="InterPro" id="IPR007814">
    <property type="entry name" value="PaaA_PaaC"/>
</dbReference>
<dbReference type="Pfam" id="PF05138">
    <property type="entry name" value="PaaA_PaaC"/>
    <property type="match status" value="1"/>
</dbReference>
<dbReference type="SUPFAM" id="SSF47240">
    <property type="entry name" value="Ferritin-like"/>
    <property type="match status" value="1"/>
</dbReference>
<protein>
    <submittedName>
        <fullName evidence="1">1,2-phenylacetyl-CoA epoxidase subunit PaaC</fullName>
        <ecNumber evidence="1">1.14.13.149</ecNumber>
    </submittedName>
</protein>
<dbReference type="Proteomes" id="UP001585018">
    <property type="component" value="Unassembled WGS sequence"/>
</dbReference>
<dbReference type="InterPro" id="IPR009078">
    <property type="entry name" value="Ferritin-like_SF"/>
</dbReference>
<dbReference type="Gene3D" id="1.20.1260.10">
    <property type="match status" value="1"/>
</dbReference>